<keyword evidence="7" id="KW-1185">Reference proteome</keyword>
<dbReference type="Pfam" id="PF14420">
    <property type="entry name" value="Clr5"/>
    <property type="match status" value="1"/>
</dbReference>
<keyword evidence="1" id="KW-0677">Repeat</keyword>
<dbReference type="PANTHER" id="PTHR24198:SF165">
    <property type="entry name" value="ANKYRIN REPEAT-CONTAINING PROTEIN-RELATED"/>
    <property type="match status" value="1"/>
</dbReference>
<evidence type="ECO:0000313" key="6">
    <source>
        <dbReference type="EMBL" id="KAF6828832.1"/>
    </source>
</evidence>
<keyword evidence="2 3" id="KW-0040">ANK repeat</keyword>
<dbReference type="Pfam" id="PF00023">
    <property type="entry name" value="Ank"/>
    <property type="match status" value="1"/>
</dbReference>
<feature type="repeat" description="ANK" evidence="3">
    <location>
        <begin position="831"/>
        <end position="863"/>
    </location>
</feature>
<feature type="repeat" description="ANK" evidence="3">
    <location>
        <begin position="866"/>
        <end position="898"/>
    </location>
</feature>
<dbReference type="InterPro" id="IPR002110">
    <property type="entry name" value="Ankyrin_rpt"/>
</dbReference>
<evidence type="ECO:0000256" key="2">
    <source>
        <dbReference type="ARBA" id="ARBA00023043"/>
    </source>
</evidence>
<evidence type="ECO:0000259" key="5">
    <source>
        <dbReference type="Pfam" id="PF14420"/>
    </source>
</evidence>
<dbReference type="EMBL" id="WIGO01000116">
    <property type="protein sequence ID" value="KAF6828832.1"/>
    <property type="molecule type" value="Genomic_DNA"/>
</dbReference>
<dbReference type="SMART" id="SM00248">
    <property type="entry name" value="ANK"/>
    <property type="match status" value="9"/>
</dbReference>
<comment type="caution">
    <text evidence="6">The sequence shown here is derived from an EMBL/GenBank/DDBJ whole genome shotgun (WGS) entry which is preliminary data.</text>
</comment>
<dbReference type="SUPFAM" id="SSF48403">
    <property type="entry name" value="Ankyrin repeat"/>
    <property type="match status" value="2"/>
</dbReference>
<dbReference type="Proteomes" id="UP000654918">
    <property type="component" value="Unassembled WGS sequence"/>
</dbReference>
<dbReference type="InterPro" id="IPR036770">
    <property type="entry name" value="Ankyrin_rpt-contain_sf"/>
</dbReference>
<evidence type="ECO:0000256" key="1">
    <source>
        <dbReference type="ARBA" id="ARBA00022737"/>
    </source>
</evidence>
<feature type="region of interest" description="Disordered" evidence="4">
    <location>
        <begin position="969"/>
        <end position="992"/>
    </location>
</feature>
<dbReference type="Gene3D" id="1.25.40.20">
    <property type="entry name" value="Ankyrin repeat-containing domain"/>
    <property type="match status" value="3"/>
</dbReference>
<dbReference type="InterPro" id="IPR025676">
    <property type="entry name" value="Clr5_dom"/>
</dbReference>
<proteinExistence type="predicted"/>
<feature type="repeat" description="ANK" evidence="3">
    <location>
        <begin position="796"/>
        <end position="828"/>
    </location>
</feature>
<dbReference type="GO" id="GO:0005737">
    <property type="term" value="C:cytoplasm"/>
    <property type="evidence" value="ECO:0007669"/>
    <property type="project" value="TreeGrafter"/>
</dbReference>
<sequence length="1034" mass="115434">MAPRQKRAVIDDADWERVRPVIYRLYIKESKSRKDILVTLGASHDFHPSKAQLAWKLKQWHMVRNLASSEWKFVVERINLLQQTPGNFNLPTQCLPEKISQLALGSETFSTLAYTTKLQYTYQTLSLLMPEHPWGNHVVIAEGLLKQSSYDCNSAPLEGVAYLLCNNFLQRQDNQFVSDVPTDLIERVLGILQHTTLTALRVRQHYSKLPFSIQALLERLFKEVVQRSNLGAVKWLLQAGVDVNLPLNGMLFENQFALWGTVTPFEYAAIIYDIPLTELLIEPGADCRIHNLRTIFYPRGRRLRPDTEWLASIELMLSKYEFRSVDEKYARHLLNEISSIGRCCLSDIVIGFLRGKLKSETAICQLLITAIRTHSPMTMELLAEHIDHINAISTFKETPLNAAVSEENMDVCAHLLRLGASLRPYPEGSDKLAAATPLQCAAYFTNAAMMRQLLDAGADPNDCHRTDPEPQHLKCIMGPLQQKYWFEEFTITTGSIGRTVLQAALMGGKIDNVLLLLREGARLIGGELAIAILNRQSSIIGHLVDAKSSFVDAPVSAKIISILEASIVMGDLRLVQDIVKANPKAITPVSLSAAVWQAKATSNLTIVKHLLLEYAELGLPDDPWLGTVVSLAAALDMMELVRTILGHGIRPAVAIHTIFLDEFVEHISSQLEPDAMNFRNLYFGWRARISKYAASEANYWPLIHTAINMGNQTYLDLLLHNGYKPTSVSAHFVCKTKDIHILRRLHEHGVQMTEQVLAGTISWGDSESTDWLLSLNTDFNKPEQADFNLYQRGIRVGETALQRASRAGDMDPVDRLVRLGANINAPPSPYEGATALQAAAMRGLFGIVRKLLDLDADPSAPGAEIGGRTALEGAAEHGRLDVLQLLLNSGVETEGPGQRQYVRAIGFARRQGHCAAANLLRSHRPWTQDDQDILEEVDLLDWDQRPEEISKRQEPQVADRVECGLLSTGIDDSVTQTPPKKEDSGREGFTTDTVEVDSSTDAFEEDPYGVDVYVKEAAVSFWEPACNHLTWETL</sequence>
<dbReference type="Pfam" id="PF12796">
    <property type="entry name" value="Ank_2"/>
    <property type="match status" value="1"/>
</dbReference>
<evidence type="ECO:0000256" key="3">
    <source>
        <dbReference type="PROSITE-ProRule" id="PRU00023"/>
    </source>
</evidence>
<feature type="repeat" description="ANK" evidence="3">
    <location>
        <begin position="433"/>
        <end position="465"/>
    </location>
</feature>
<accession>A0A8H6KCC9</accession>
<name>A0A8H6KCC9_9PEZI</name>
<dbReference type="AlphaFoldDB" id="A0A8H6KCC9"/>
<reference evidence="6" key="1">
    <citation type="journal article" date="2020" name="Phytopathology">
        <title>Genome Sequence Resources of Colletotrichum truncatum, C. plurivorum, C. musicola, and C. sojae: Four Species Pathogenic to Soybean (Glycine max).</title>
        <authorList>
            <person name="Rogerio F."/>
            <person name="Boufleur T.R."/>
            <person name="Ciampi-Guillardi M."/>
            <person name="Sukno S.A."/>
            <person name="Thon M.R."/>
            <person name="Massola Junior N.S."/>
            <person name="Baroncelli R."/>
        </authorList>
    </citation>
    <scope>NUCLEOTIDE SEQUENCE</scope>
    <source>
        <strain evidence="6">LFN00145</strain>
    </source>
</reference>
<dbReference type="PANTHER" id="PTHR24198">
    <property type="entry name" value="ANKYRIN REPEAT AND PROTEIN KINASE DOMAIN-CONTAINING PROTEIN"/>
    <property type="match status" value="1"/>
</dbReference>
<dbReference type="PROSITE" id="PS50088">
    <property type="entry name" value="ANK_REPEAT"/>
    <property type="match status" value="4"/>
</dbReference>
<evidence type="ECO:0000313" key="7">
    <source>
        <dbReference type="Proteomes" id="UP000654918"/>
    </source>
</evidence>
<organism evidence="6 7">
    <name type="scientific">Colletotrichum plurivorum</name>
    <dbReference type="NCBI Taxonomy" id="2175906"/>
    <lineage>
        <taxon>Eukaryota</taxon>
        <taxon>Fungi</taxon>
        <taxon>Dikarya</taxon>
        <taxon>Ascomycota</taxon>
        <taxon>Pezizomycotina</taxon>
        <taxon>Sordariomycetes</taxon>
        <taxon>Hypocreomycetidae</taxon>
        <taxon>Glomerellales</taxon>
        <taxon>Glomerellaceae</taxon>
        <taxon>Colletotrichum</taxon>
        <taxon>Colletotrichum orchidearum species complex</taxon>
    </lineage>
</organism>
<evidence type="ECO:0000256" key="4">
    <source>
        <dbReference type="SAM" id="MobiDB-lite"/>
    </source>
</evidence>
<dbReference type="PROSITE" id="PS50297">
    <property type="entry name" value="ANK_REP_REGION"/>
    <property type="match status" value="2"/>
</dbReference>
<feature type="domain" description="Clr5" evidence="5">
    <location>
        <begin position="12"/>
        <end position="62"/>
    </location>
</feature>
<gene>
    <name evidence="6" type="ORF">CPLU01_08270</name>
</gene>
<protein>
    <recommendedName>
        <fullName evidence="5">Clr5 domain-containing protein</fullName>
    </recommendedName>
</protein>